<evidence type="ECO:0000313" key="2">
    <source>
        <dbReference type="EMBL" id="SET14111.1"/>
    </source>
</evidence>
<reference evidence="2 3" key="1">
    <citation type="submission" date="2016-10" db="EMBL/GenBank/DDBJ databases">
        <authorList>
            <person name="de Groot N.N."/>
        </authorList>
    </citation>
    <scope>NUCLEOTIDE SEQUENCE [LARGE SCALE GENOMIC DNA]</scope>
    <source>
        <strain evidence="2 3">DSM 1801</strain>
    </source>
</reference>
<evidence type="ECO:0000313" key="3">
    <source>
        <dbReference type="Proteomes" id="UP000199800"/>
    </source>
</evidence>
<feature type="domain" description="Carrier" evidence="1">
    <location>
        <begin position="1"/>
        <end position="79"/>
    </location>
</feature>
<keyword evidence="3" id="KW-1185">Reference proteome</keyword>
<sequence>MTIEKVKSIMKTIMIEKLSIELQEADYEKKLLELGLNSLLFIKLLINMEKELDVEFPEEIIDPNGVTNLNQLAQIVLSM</sequence>
<dbReference type="InterPro" id="IPR009081">
    <property type="entry name" value="PP-bd_ACP"/>
</dbReference>
<dbReference type="Gene3D" id="1.10.1200.10">
    <property type="entry name" value="ACP-like"/>
    <property type="match status" value="1"/>
</dbReference>
<dbReference type="AlphaFoldDB" id="A0A1I0C5T5"/>
<dbReference type="SUPFAM" id="SSF47336">
    <property type="entry name" value="ACP-like"/>
    <property type="match status" value="1"/>
</dbReference>
<dbReference type="STRING" id="29364.SAMN04487772_10910"/>
<evidence type="ECO:0000259" key="1">
    <source>
        <dbReference type="PROSITE" id="PS50075"/>
    </source>
</evidence>
<dbReference type="Pfam" id="PF00550">
    <property type="entry name" value="PP-binding"/>
    <property type="match status" value="1"/>
</dbReference>
<organism evidence="2 3">
    <name type="scientific">[Clostridium] polysaccharolyticum</name>
    <dbReference type="NCBI Taxonomy" id="29364"/>
    <lineage>
        <taxon>Bacteria</taxon>
        <taxon>Bacillati</taxon>
        <taxon>Bacillota</taxon>
        <taxon>Clostridia</taxon>
        <taxon>Lachnospirales</taxon>
        <taxon>Lachnospiraceae</taxon>
    </lineage>
</organism>
<dbReference type="PROSITE" id="PS50075">
    <property type="entry name" value="CARRIER"/>
    <property type="match status" value="1"/>
</dbReference>
<dbReference type="EMBL" id="FOHN01000009">
    <property type="protein sequence ID" value="SET14111.1"/>
    <property type="molecule type" value="Genomic_DNA"/>
</dbReference>
<proteinExistence type="predicted"/>
<dbReference type="Proteomes" id="UP000199800">
    <property type="component" value="Unassembled WGS sequence"/>
</dbReference>
<gene>
    <name evidence="2" type="ORF">SAMN04487772_10910</name>
</gene>
<protein>
    <submittedName>
        <fullName evidence="2">Phosphopantetheine attachment site</fullName>
    </submittedName>
</protein>
<dbReference type="RefSeq" id="WP_092477625.1">
    <property type="nucleotide sequence ID" value="NZ_FOHN01000009.1"/>
</dbReference>
<accession>A0A1I0C5T5</accession>
<dbReference type="InterPro" id="IPR036736">
    <property type="entry name" value="ACP-like_sf"/>
</dbReference>
<name>A0A1I0C5T5_9FIRM</name>